<accession>A0AA48GXM5</accession>
<dbReference type="AlphaFoldDB" id="A0AA48GXM5"/>
<keyword evidence="2" id="KW-1185">Reference proteome</keyword>
<dbReference type="KEGG" id="msea:METESE_31220"/>
<dbReference type="Proteomes" id="UP001228113">
    <property type="component" value="Chromosome"/>
</dbReference>
<dbReference type="RefSeq" id="WP_243329596.1">
    <property type="nucleotide sequence ID" value="NZ_AP027081.1"/>
</dbReference>
<evidence type="ECO:0000313" key="1">
    <source>
        <dbReference type="EMBL" id="BDU78164.1"/>
    </source>
</evidence>
<gene>
    <name evidence="1" type="ORF">METESE_31220</name>
</gene>
<dbReference type="EMBL" id="AP027081">
    <property type="protein sequence ID" value="BDU78164.1"/>
    <property type="molecule type" value="Genomic_DNA"/>
</dbReference>
<sequence>MSPSQTSSADPAKVRRVRGTGIPLMVAAARAAAGEAAWLERIQVFSPEVQAFLEEPVGLDTWVDADLVAECLAHLAGVVTLGSIPSALGAETMRLRHPEAFQDPDALIGFLPRIWAHSVEGGRLDAHRTGPASAEVEVWADWAVPLFFDTHLPGWLGHAFRLAGAPGAAVEACAEPPCRHRYRLTWPETL</sequence>
<evidence type="ECO:0000313" key="2">
    <source>
        <dbReference type="Proteomes" id="UP001228113"/>
    </source>
</evidence>
<protein>
    <submittedName>
        <fullName evidence="1">Uncharacterized protein</fullName>
    </submittedName>
</protein>
<reference evidence="1" key="1">
    <citation type="journal article" date="2023" name="Int. J. Syst. Evol. Microbiol.">
        <title>Mesoterricola silvestris gen. nov., sp. nov., Mesoterricola sediminis sp. nov., Geothrix oryzae sp. nov., Geothrix edaphica sp. nov., Geothrix rubra sp. nov., and Geothrix limicola sp. nov., six novel members of Acidobacteriota isolated from soils.</title>
        <authorList>
            <person name="Itoh H."/>
            <person name="Sugisawa Y."/>
            <person name="Mise K."/>
            <person name="Xu Z."/>
            <person name="Kuniyasu M."/>
            <person name="Ushijima N."/>
            <person name="Kawano K."/>
            <person name="Kobayashi E."/>
            <person name="Shiratori Y."/>
            <person name="Masuda Y."/>
            <person name="Senoo K."/>
        </authorList>
    </citation>
    <scope>NUCLEOTIDE SEQUENCE</scope>
    <source>
        <strain evidence="1">W786</strain>
    </source>
</reference>
<organism evidence="1 2">
    <name type="scientific">Mesoterricola sediminis</name>
    <dbReference type="NCBI Taxonomy" id="2927980"/>
    <lineage>
        <taxon>Bacteria</taxon>
        <taxon>Pseudomonadati</taxon>
        <taxon>Acidobacteriota</taxon>
        <taxon>Holophagae</taxon>
        <taxon>Holophagales</taxon>
        <taxon>Holophagaceae</taxon>
        <taxon>Mesoterricola</taxon>
    </lineage>
</organism>
<proteinExistence type="predicted"/>
<name>A0AA48GXM5_9BACT</name>